<dbReference type="CDD" id="cd08179">
    <property type="entry name" value="NADPH_BDH"/>
    <property type="match status" value="1"/>
</dbReference>
<dbReference type="GeneID" id="82203966"/>
<dbReference type="Pfam" id="PF25137">
    <property type="entry name" value="ADH_Fe_C"/>
    <property type="match status" value="1"/>
</dbReference>
<name>A0A1U7NCK9_9FIRM</name>
<evidence type="ECO:0000313" key="5">
    <source>
        <dbReference type="Proteomes" id="UP000186341"/>
    </source>
</evidence>
<dbReference type="PANTHER" id="PTHR11496">
    <property type="entry name" value="ALCOHOL DEHYDROGENASE"/>
    <property type="match status" value="1"/>
</dbReference>
<organism evidence="4 5">
    <name type="scientific">Ileibacterium valens</name>
    <dbReference type="NCBI Taxonomy" id="1862668"/>
    <lineage>
        <taxon>Bacteria</taxon>
        <taxon>Bacillati</taxon>
        <taxon>Bacillota</taxon>
        <taxon>Erysipelotrichia</taxon>
        <taxon>Erysipelotrichales</taxon>
        <taxon>Erysipelotrichaceae</taxon>
        <taxon>Ileibacterium</taxon>
    </lineage>
</organism>
<proteinExistence type="predicted"/>
<evidence type="ECO:0000259" key="3">
    <source>
        <dbReference type="Pfam" id="PF25137"/>
    </source>
</evidence>
<dbReference type="InterPro" id="IPR056798">
    <property type="entry name" value="ADH_Fe_C"/>
</dbReference>
<dbReference type="FunFam" id="1.20.1090.10:FF:000001">
    <property type="entry name" value="Aldehyde-alcohol dehydrogenase"/>
    <property type="match status" value="1"/>
</dbReference>
<dbReference type="OrthoDB" id="9804734at2"/>
<dbReference type="PANTHER" id="PTHR11496:SF83">
    <property type="entry name" value="HYDROXYACID-OXOACID TRANSHYDROGENASE, MITOCHONDRIAL"/>
    <property type="match status" value="1"/>
</dbReference>
<evidence type="ECO:0000256" key="1">
    <source>
        <dbReference type="ARBA" id="ARBA00023002"/>
    </source>
</evidence>
<dbReference type="InterPro" id="IPR018211">
    <property type="entry name" value="ADH_Fe_CS"/>
</dbReference>
<dbReference type="InterPro" id="IPR001670">
    <property type="entry name" value="ADH_Fe/GldA"/>
</dbReference>
<reference evidence="4 5" key="1">
    <citation type="submission" date="2016-11" db="EMBL/GenBank/DDBJ databases">
        <title>Description of two novel members of the family Erysipelotrichaceae: Ileibacterium lipovorans gen. nov., sp. nov. and Dubosiella newyorkensis, gen. nov., sp. nov.</title>
        <authorList>
            <person name="Cox L.M."/>
            <person name="Sohn J."/>
            <person name="Tyrrell K.L."/>
            <person name="Citron D.M."/>
            <person name="Lawson P.A."/>
            <person name="Patel N.B."/>
            <person name="Iizumi T."/>
            <person name="Perez-Perez G.I."/>
            <person name="Goldstein E.J."/>
            <person name="Blaser M.J."/>
        </authorList>
    </citation>
    <scope>NUCLEOTIDE SEQUENCE [LARGE SCALE GENOMIC DNA]</scope>
    <source>
        <strain evidence="4 5">NYU-BL-A3</strain>
    </source>
</reference>
<keyword evidence="1" id="KW-0560">Oxidoreductase</keyword>
<dbReference type="Proteomes" id="UP000186341">
    <property type="component" value="Unassembled WGS sequence"/>
</dbReference>
<dbReference type="GO" id="GO:0046872">
    <property type="term" value="F:metal ion binding"/>
    <property type="evidence" value="ECO:0007669"/>
    <property type="project" value="InterPro"/>
</dbReference>
<dbReference type="SUPFAM" id="SSF56796">
    <property type="entry name" value="Dehydroquinate synthase-like"/>
    <property type="match status" value="1"/>
</dbReference>
<dbReference type="InterPro" id="IPR034802">
    <property type="entry name" value="NADPH_BDH"/>
</dbReference>
<dbReference type="FunFam" id="3.40.50.1970:FF:000003">
    <property type="entry name" value="Alcohol dehydrogenase, iron-containing"/>
    <property type="match status" value="1"/>
</dbReference>
<evidence type="ECO:0000259" key="2">
    <source>
        <dbReference type="Pfam" id="PF00465"/>
    </source>
</evidence>
<evidence type="ECO:0000313" key="4">
    <source>
        <dbReference type="EMBL" id="OLU36359.1"/>
    </source>
</evidence>
<sequence>MNRFTLPRDLYHGENALDALKTLEGKKASVVVGGGSMKRFGFLDKIAKNLQEAGMEVQLIEGVEPDPSVETVMKGAAMMREFEPDWIVAVGGGSPIDAAKAMWAFYEYPEITFEDLITPFSFPTLRTKAKFAAIPSTSGTATEVTAFSVITDYSKGVKYPLADFNITPDVAIVDPALAETMPPKLTANTGMDALTHAIEAYVSTLHCDYTDPLALHAIKMIRDNLVDSYNGDMAARDRMHNAQCLAGMAFSNALLGIVHSMAHKTGAAYSGGHIVHGAANAMYLPKVIAYNAKEPEAEKRYGEIAAFIGLEPTSAALIEWINNMNQQLNIAPSIKEYEGGIIDEAEFLEKLPVVAELAVGDACTGSNPRSITPAEMEKLLKACFYNEPVDF</sequence>
<dbReference type="Pfam" id="PF00465">
    <property type="entry name" value="Fe-ADH"/>
    <property type="match status" value="1"/>
</dbReference>
<feature type="domain" description="Fe-containing alcohol dehydrogenase-like C-terminal" evidence="3">
    <location>
        <begin position="186"/>
        <end position="383"/>
    </location>
</feature>
<comment type="caution">
    <text evidence="4">The sequence shown here is derived from an EMBL/GenBank/DDBJ whole genome shotgun (WGS) entry which is preliminary data.</text>
</comment>
<accession>A0A1U7NCK9</accession>
<dbReference type="Gene3D" id="1.20.1090.10">
    <property type="entry name" value="Dehydroquinate synthase-like - alpha domain"/>
    <property type="match status" value="1"/>
</dbReference>
<dbReference type="Gene3D" id="3.40.50.1970">
    <property type="match status" value="1"/>
</dbReference>
<dbReference type="PROSITE" id="PS00913">
    <property type="entry name" value="ADH_IRON_1"/>
    <property type="match status" value="1"/>
</dbReference>
<keyword evidence="5" id="KW-1185">Reference proteome</keyword>
<dbReference type="EMBL" id="MPJW01000277">
    <property type="protein sequence ID" value="OLU36359.1"/>
    <property type="molecule type" value="Genomic_DNA"/>
</dbReference>
<dbReference type="AlphaFoldDB" id="A0A1U7NCK9"/>
<dbReference type="InterPro" id="IPR039697">
    <property type="entry name" value="Alcohol_dehydrogenase_Fe"/>
</dbReference>
<feature type="domain" description="Alcohol dehydrogenase iron-type/glycerol dehydrogenase GldA" evidence="2">
    <location>
        <begin position="7"/>
        <end position="175"/>
    </location>
</feature>
<dbReference type="RefSeq" id="WP_075821110.1">
    <property type="nucleotide sequence ID" value="NZ_MPJW01000277.1"/>
</dbReference>
<protein>
    <submittedName>
        <fullName evidence="4">Butanol dehydrogenase</fullName>
    </submittedName>
</protein>
<gene>
    <name evidence="4" type="ORF">BO222_12630</name>
</gene>
<dbReference type="GO" id="GO:0004022">
    <property type="term" value="F:alcohol dehydrogenase (NAD+) activity"/>
    <property type="evidence" value="ECO:0007669"/>
    <property type="project" value="TreeGrafter"/>
</dbReference>